<proteinExistence type="predicted"/>
<reference evidence="2 3" key="1">
    <citation type="submission" date="2024-09" db="EMBL/GenBank/DDBJ databases">
        <title>Chromosome-scale assembly of Riccia fluitans.</title>
        <authorList>
            <person name="Paukszto L."/>
            <person name="Sawicki J."/>
            <person name="Karawczyk K."/>
            <person name="Piernik-Szablinska J."/>
            <person name="Szczecinska M."/>
            <person name="Mazdziarz M."/>
        </authorList>
    </citation>
    <scope>NUCLEOTIDE SEQUENCE [LARGE SCALE GENOMIC DNA]</scope>
    <source>
        <strain evidence="2">Rf_01</strain>
        <tissue evidence="2">Aerial parts of the thallus</tissue>
    </source>
</reference>
<evidence type="ECO:0000313" key="3">
    <source>
        <dbReference type="Proteomes" id="UP001605036"/>
    </source>
</evidence>
<sequence length="87" mass="9668">MIAALVIRNSQKENTSVPQPGNATEEKISDSSSHQGAKTRAITGELHEERLEVTLHYVPARYAEYTVSDVQVYESLQQFLNAIAAHQ</sequence>
<dbReference type="AlphaFoldDB" id="A0ABD1YKU8"/>
<keyword evidence="3" id="KW-1185">Reference proteome</keyword>
<protein>
    <submittedName>
        <fullName evidence="2">Uncharacterized protein</fullName>
    </submittedName>
</protein>
<evidence type="ECO:0000313" key="2">
    <source>
        <dbReference type="EMBL" id="KAL2630249.1"/>
    </source>
</evidence>
<gene>
    <name evidence="2" type="ORF">R1flu_014935</name>
</gene>
<organism evidence="2 3">
    <name type="scientific">Riccia fluitans</name>
    <dbReference type="NCBI Taxonomy" id="41844"/>
    <lineage>
        <taxon>Eukaryota</taxon>
        <taxon>Viridiplantae</taxon>
        <taxon>Streptophyta</taxon>
        <taxon>Embryophyta</taxon>
        <taxon>Marchantiophyta</taxon>
        <taxon>Marchantiopsida</taxon>
        <taxon>Marchantiidae</taxon>
        <taxon>Marchantiales</taxon>
        <taxon>Ricciaceae</taxon>
        <taxon>Riccia</taxon>
    </lineage>
</organism>
<accession>A0ABD1YKU8</accession>
<comment type="caution">
    <text evidence="2">The sequence shown here is derived from an EMBL/GenBank/DDBJ whole genome shotgun (WGS) entry which is preliminary data.</text>
</comment>
<feature type="compositionally biased region" description="Polar residues" evidence="1">
    <location>
        <begin position="8"/>
        <end position="22"/>
    </location>
</feature>
<feature type="region of interest" description="Disordered" evidence="1">
    <location>
        <begin position="6"/>
        <end position="45"/>
    </location>
</feature>
<evidence type="ECO:0000256" key="1">
    <source>
        <dbReference type="SAM" id="MobiDB-lite"/>
    </source>
</evidence>
<dbReference type="EMBL" id="JBHFFA010000004">
    <property type="protein sequence ID" value="KAL2630249.1"/>
    <property type="molecule type" value="Genomic_DNA"/>
</dbReference>
<dbReference type="Proteomes" id="UP001605036">
    <property type="component" value="Unassembled WGS sequence"/>
</dbReference>
<name>A0ABD1YKU8_9MARC</name>